<feature type="chain" id="PRO_5031120971" evidence="4">
    <location>
        <begin position="24"/>
        <end position="368"/>
    </location>
</feature>
<dbReference type="Gene3D" id="3.90.245.10">
    <property type="entry name" value="Ribonucleoside hydrolase-like"/>
    <property type="match status" value="1"/>
</dbReference>
<feature type="signal peptide" evidence="4">
    <location>
        <begin position="1"/>
        <end position="23"/>
    </location>
</feature>
<feature type="domain" description="Inosine/uridine-preferring nucleoside hydrolase" evidence="5">
    <location>
        <begin position="38"/>
        <end position="353"/>
    </location>
</feature>
<dbReference type="GO" id="GO:0005829">
    <property type="term" value="C:cytosol"/>
    <property type="evidence" value="ECO:0007669"/>
    <property type="project" value="TreeGrafter"/>
</dbReference>
<reference evidence="6" key="1">
    <citation type="submission" date="2019-10" db="EMBL/GenBank/DDBJ databases">
        <authorList>
            <person name="Moon E.-K."/>
        </authorList>
    </citation>
    <scope>NUCLEOTIDE SEQUENCE</scope>
</reference>
<dbReference type="AlphaFoldDB" id="A0A7S5YRJ2"/>
<dbReference type="SUPFAM" id="SSF53590">
    <property type="entry name" value="Nucleoside hydrolase"/>
    <property type="match status" value="1"/>
</dbReference>
<dbReference type="InterPro" id="IPR001910">
    <property type="entry name" value="Inosine/uridine_hydrolase_dom"/>
</dbReference>
<sequence length="368" mass="40867">MTASKSFIVVVAMLCLMATVALAHRPSPSPSPSPKPTVFVFTDVNTDDFMALKLILKYSNVKVGGFVAGCAGFCNMGPGIQNLFGLLKFMDRDDVPVWAGEAYASTEIDSGNYSCTFQKTVPLFPKGKTWADTILGLNQRYPRLTDPQRNYYPGFPQVYEPLRAAIAALDGPVEFLSLGTLTEIDYLFRRYPDLKQRVRRITIMGGAVHVPGNLFFPRGSAPNTVAECNIYLDPHSARNVFVSGVPIRLVPLDATNAFQLSWEFLNEFDDVARTKEAKFVKDLLILIKNNSAATSMYSLWDPLTAAILADHSIIFEEETVNMTVVTSGSQAGRTVIDNVEGKPVQVVLTADPDFYDIFIDKLNRRRRW</sequence>
<evidence type="ECO:0000256" key="3">
    <source>
        <dbReference type="ARBA" id="ARBA00023295"/>
    </source>
</evidence>
<dbReference type="VEuPathDB" id="AmoebaDB:ACA1_101060"/>
<accession>A0A7S5YRJ2</accession>
<organism evidence="6">
    <name type="scientific">Acanthamoeba castellanii</name>
    <name type="common">Amoeba</name>
    <dbReference type="NCBI Taxonomy" id="5755"/>
    <lineage>
        <taxon>Eukaryota</taxon>
        <taxon>Amoebozoa</taxon>
        <taxon>Discosea</taxon>
        <taxon>Longamoebia</taxon>
        <taxon>Centramoebida</taxon>
        <taxon>Acanthamoebidae</taxon>
        <taxon>Acanthamoeba</taxon>
    </lineage>
</organism>
<keyword evidence="4" id="KW-0732">Signal</keyword>
<comment type="similarity">
    <text evidence="1">Belongs to the IUNH family.</text>
</comment>
<keyword evidence="2 6" id="KW-0378">Hydrolase</keyword>
<dbReference type="InterPro" id="IPR023186">
    <property type="entry name" value="IUNH"/>
</dbReference>
<evidence type="ECO:0000259" key="5">
    <source>
        <dbReference type="Pfam" id="PF01156"/>
    </source>
</evidence>
<dbReference type="Pfam" id="PF01156">
    <property type="entry name" value="IU_nuc_hydro"/>
    <property type="match status" value="1"/>
</dbReference>
<protein>
    <submittedName>
        <fullName evidence="6">Inosineuridine preferring nucleoside hydrolase</fullName>
    </submittedName>
</protein>
<name>A0A7S5YRJ2_ACACA</name>
<evidence type="ECO:0000256" key="1">
    <source>
        <dbReference type="ARBA" id="ARBA00009176"/>
    </source>
</evidence>
<evidence type="ECO:0000313" key="6">
    <source>
        <dbReference type="EMBL" id="QLM05583.1"/>
    </source>
</evidence>
<dbReference type="EMBL" id="MN630521">
    <property type="protein sequence ID" value="QLM05583.1"/>
    <property type="molecule type" value="mRNA"/>
</dbReference>
<dbReference type="InterPro" id="IPR036452">
    <property type="entry name" value="Ribo_hydro-like"/>
</dbReference>
<proteinExistence type="evidence at transcript level"/>
<keyword evidence="3" id="KW-0326">Glycosidase</keyword>
<dbReference type="PANTHER" id="PTHR12304:SF46">
    <property type="entry name" value="INOSINE-ADENOSINE-GUANOSINE-NUCLEOSIDE HYDROLASE"/>
    <property type="match status" value="1"/>
</dbReference>
<evidence type="ECO:0000256" key="4">
    <source>
        <dbReference type="SAM" id="SignalP"/>
    </source>
</evidence>
<dbReference type="GO" id="GO:0006152">
    <property type="term" value="P:purine nucleoside catabolic process"/>
    <property type="evidence" value="ECO:0007669"/>
    <property type="project" value="TreeGrafter"/>
</dbReference>
<dbReference type="GO" id="GO:0008477">
    <property type="term" value="F:purine nucleosidase activity"/>
    <property type="evidence" value="ECO:0007669"/>
    <property type="project" value="TreeGrafter"/>
</dbReference>
<dbReference type="PANTHER" id="PTHR12304">
    <property type="entry name" value="INOSINE-URIDINE PREFERRING NUCLEOSIDE HYDROLASE"/>
    <property type="match status" value="1"/>
</dbReference>
<evidence type="ECO:0000256" key="2">
    <source>
        <dbReference type="ARBA" id="ARBA00022801"/>
    </source>
</evidence>